<evidence type="ECO:0000313" key="2">
    <source>
        <dbReference type="EMBL" id="WOL20509.1"/>
    </source>
</evidence>
<evidence type="ECO:0000313" key="3">
    <source>
        <dbReference type="Proteomes" id="UP001327560"/>
    </source>
</evidence>
<proteinExistence type="predicted"/>
<evidence type="ECO:0000256" key="1">
    <source>
        <dbReference type="SAM" id="SignalP"/>
    </source>
</evidence>
<feature type="chain" id="PRO_5042861875" description="Secreted protein" evidence="1">
    <location>
        <begin position="31"/>
        <end position="105"/>
    </location>
</feature>
<dbReference type="Proteomes" id="UP001327560">
    <property type="component" value="Chromosome 9"/>
</dbReference>
<organism evidence="2 3">
    <name type="scientific">Canna indica</name>
    <name type="common">Indian-shot</name>
    <dbReference type="NCBI Taxonomy" id="4628"/>
    <lineage>
        <taxon>Eukaryota</taxon>
        <taxon>Viridiplantae</taxon>
        <taxon>Streptophyta</taxon>
        <taxon>Embryophyta</taxon>
        <taxon>Tracheophyta</taxon>
        <taxon>Spermatophyta</taxon>
        <taxon>Magnoliopsida</taxon>
        <taxon>Liliopsida</taxon>
        <taxon>Zingiberales</taxon>
        <taxon>Cannaceae</taxon>
        <taxon>Canna</taxon>
    </lineage>
</organism>
<protein>
    <recommendedName>
        <fullName evidence="4">Secreted protein</fullName>
    </recommendedName>
</protein>
<keyword evidence="3" id="KW-1185">Reference proteome</keyword>
<dbReference type="AlphaFoldDB" id="A0AAQ3L4N4"/>
<name>A0AAQ3L4N4_9LILI</name>
<dbReference type="EMBL" id="CP136898">
    <property type="protein sequence ID" value="WOL20509.1"/>
    <property type="molecule type" value="Genomic_DNA"/>
</dbReference>
<keyword evidence="1" id="KW-0732">Signal</keyword>
<reference evidence="2 3" key="1">
    <citation type="submission" date="2023-10" db="EMBL/GenBank/DDBJ databases">
        <title>Chromosome-scale genome assembly provides insights into flower coloration mechanisms of Canna indica.</title>
        <authorList>
            <person name="Li C."/>
        </authorList>
    </citation>
    <scope>NUCLEOTIDE SEQUENCE [LARGE SCALE GENOMIC DNA]</scope>
    <source>
        <tissue evidence="2">Flower</tissue>
    </source>
</reference>
<accession>A0AAQ3L4N4</accession>
<feature type="signal peptide" evidence="1">
    <location>
        <begin position="1"/>
        <end position="30"/>
    </location>
</feature>
<gene>
    <name evidence="2" type="ORF">Cni_G29314</name>
</gene>
<sequence length="105" mass="11365">MSYCAIALLVAIPLPALLWDFAITIRNVQCFATDCAIESFCTAKSRHCASIALQGRTCVFVHMGGQSFHCAAAMLWGKLASKRIGHCSVDVSQAQSKSHIKSHLI</sequence>
<evidence type="ECO:0008006" key="4">
    <source>
        <dbReference type="Google" id="ProtNLM"/>
    </source>
</evidence>